<keyword evidence="5" id="KW-1185">Reference proteome</keyword>
<evidence type="ECO:0000313" key="4">
    <source>
        <dbReference type="EMBL" id="MCU7615688.1"/>
    </source>
</evidence>
<feature type="domain" description="Fibronectin type-III" evidence="3">
    <location>
        <begin position="34"/>
        <end position="118"/>
    </location>
</feature>
<feature type="chain" id="PRO_5045052857" evidence="2">
    <location>
        <begin position="21"/>
        <end position="375"/>
    </location>
</feature>
<dbReference type="InterPro" id="IPR045474">
    <property type="entry name" value="GEVED"/>
</dbReference>
<dbReference type="Pfam" id="PF18962">
    <property type="entry name" value="Por_Secre_tail"/>
    <property type="match status" value="1"/>
</dbReference>
<dbReference type="PROSITE" id="PS50853">
    <property type="entry name" value="FN3"/>
    <property type="match status" value="1"/>
</dbReference>
<evidence type="ECO:0000259" key="3">
    <source>
        <dbReference type="PROSITE" id="PS50853"/>
    </source>
</evidence>
<dbReference type="InterPro" id="IPR036116">
    <property type="entry name" value="FN3_sf"/>
</dbReference>
<dbReference type="EMBL" id="JAOTEM010000001">
    <property type="protein sequence ID" value="MCU7615688.1"/>
    <property type="molecule type" value="Genomic_DNA"/>
</dbReference>
<feature type="signal peptide" evidence="2">
    <location>
        <begin position="1"/>
        <end position="20"/>
    </location>
</feature>
<keyword evidence="1 2" id="KW-0732">Signal</keyword>
<accession>A0ABT2W0A5</accession>
<dbReference type="Pfam" id="PF20009">
    <property type="entry name" value="GEVED"/>
    <property type="match status" value="1"/>
</dbReference>
<comment type="caution">
    <text evidence="4">The sequence shown here is derived from an EMBL/GenBank/DDBJ whole genome shotgun (WGS) entry which is preliminary data.</text>
</comment>
<evidence type="ECO:0000256" key="1">
    <source>
        <dbReference type="ARBA" id="ARBA00022729"/>
    </source>
</evidence>
<evidence type="ECO:0000256" key="2">
    <source>
        <dbReference type="SAM" id="SignalP"/>
    </source>
</evidence>
<dbReference type="InterPro" id="IPR013783">
    <property type="entry name" value="Ig-like_fold"/>
</dbReference>
<dbReference type="InterPro" id="IPR026444">
    <property type="entry name" value="Secre_tail"/>
</dbReference>
<dbReference type="NCBIfam" id="TIGR04183">
    <property type="entry name" value="Por_Secre_tail"/>
    <property type="match status" value="1"/>
</dbReference>
<organism evidence="4 5">
    <name type="scientific">Chryseobacterium edaphi</name>
    <dbReference type="NCBI Taxonomy" id="2976532"/>
    <lineage>
        <taxon>Bacteria</taxon>
        <taxon>Pseudomonadati</taxon>
        <taxon>Bacteroidota</taxon>
        <taxon>Flavobacteriia</taxon>
        <taxon>Flavobacteriales</taxon>
        <taxon>Weeksellaceae</taxon>
        <taxon>Chryseobacterium group</taxon>
        <taxon>Chryseobacterium</taxon>
    </lineage>
</organism>
<dbReference type="CDD" id="cd00063">
    <property type="entry name" value="FN3"/>
    <property type="match status" value="1"/>
</dbReference>
<name>A0ABT2W0A5_9FLAO</name>
<dbReference type="SUPFAM" id="SSF49265">
    <property type="entry name" value="Fibronectin type III"/>
    <property type="match status" value="1"/>
</dbReference>
<dbReference type="RefSeq" id="WP_263000855.1">
    <property type="nucleotide sequence ID" value="NZ_JAOTEM010000001.1"/>
</dbReference>
<reference evidence="5" key="1">
    <citation type="submission" date="2023-07" db="EMBL/GenBank/DDBJ databases">
        <title>Chryseobacterium sp. strain PBS4-4 Genome sequencing and assembly.</title>
        <authorList>
            <person name="Jung Y."/>
        </authorList>
    </citation>
    <scope>NUCLEOTIDE SEQUENCE [LARGE SCALE GENOMIC DNA]</scope>
    <source>
        <strain evidence="5">PBS4-4</strain>
    </source>
</reference>
<dbReference type="Gene3D" id="2.60.40.10">
    <property type="entry name" value="Immunoglobulins"/>
    <property type="match status" value="1"/>
</dbReference>
<dbReference type="Proteomes" id="UP001208649">
    <property type="component" value="Unassembled WGS sequence"/>
</dbReference>
<protein>
    <submittedName>
        <fullName evidence="4">GEVED domain-containing protein</fullName>
    </submittedName>
</protein>
<evidence type="ECO:0000313" key="5">
    <source>
        <dbReference type="Proteomes" id="UP001208649"/>
    </source>
</evidence>
<proteinExistence type="predicted"/>
<gene>
    <name evidence="4" type="ORF">NZ698_00640</name>
</gene>
<dbReference type="InterPro" id="IPR003961">
    <property type="entry name" value="FN3_dom"/>
</dbReference>
<sequence>MTKKLLFLLLVLSGISFYQSKNFDKNFSEAAFTVPTNVLVSNITATSATVTCSSIPSSNYLFEYRLSGVGAAWTSAQTNVPILTINSLQSCTKYDVRVKDVSNPSDVSVIIVFTTLSVDNCTSASTDSGLMHISNVTVTPLPVFGFSPMISNSVNSNYTDYRPDPTRKVNLVYGSTGNLFSMTKSGSVNPSAAYVNVWIDYNANGIFENSELTVSATSNTNNTITSSFTVPTAAAVGGVINCAVTMRVIFSNTFVSNGCGNFGYGEVEDYGVYILPTANLSTNETEKTKEISIFPNPVSDILNIAGISTETDFEIYYITGQKVSLGKTKDYQVDVHQFLKGVYFIQINDKVKNGSIEIYKKIKQKRECIKNTLFF</sequence>